<evidence type="ECO:0000313" key="1">
    <source>
        <dbReference type="EMBL" id="GJT91777.1"/>
    </source>
</evidence>
<reference evidence="1" key="1">
    <citation type="journal article" date="2022" name="Int. J. Mol. Sci.">
        <title>Draft Genome of Tanacetum Coccineum: Genomic Comparison of Closely Related Tanacetum-Family Plants.</title>
        <authorList>
            <person name="Yamashiro T."/>
            <person name="Shiraishi A."/>
            <person name="Nakayama K."/>
            <person name="Satake H."/>
        </authorList>
    </citation>
    <scope>NUCLEOTIDE SEQUENCE</scope>
</reference>
<gene>
    <name evidence="1" type="ORF">Tco_1080622</name>
</gene>
<evidence type="ECO:0000313" key="2">
    <source>
        <dbReference type="Proteomes" id="UP001151760"/>
    </source>
</evidence>
<organism evidence="1 2">
    <name type="scientific">Tanacetum coccineum</name>
    <dbReference type="NCBI Taxonomy" id="301880"/>
    <lineage>
        <taxon>Eukaryota</taxon>
        <taxon>Viridiplantae</taxon>
        <taxon>Streptophyta</taxon>
        <taxon>Embryophyta</taxon>
        <taxon>Tracheophyta</taxon>
        <taxon>Spermatophyta</taxon>
        <taxon>Magnoliopsida</taxon>
        <taxon>eudicotyledons</taxon>
        <taxon>Gunneridae</taxon>
        <taxon>Pentapetalae</taxon>
        <taxon>asterids</taxon>
        <taxon>campanulids</taxon>
        <taxon>Asterales</taxon>
        <taxon>Asteraceae</taxon>
        <taxon>Asteroideae</taxon>
        <taxon>Anthemideae</taxon>
        <taxon>Anthemidinae</taxon>
        <taxon>Tanacetum</taxon>
    </lineage>
</organism>
<accession>A0ABQ5HX73</accession>
<proteinExistence type="predicted"/>
<comment type="caution">
    <text evidence="1">The sequence shown here is derived from an EMBL/GenBank/DDBJ whole genome shotgun (WGS) entry which is preliminary data.</text>
</comment>
<protein>
    <submittedName>
        <fullName evidence="1">Uncharacterized protein</fullName>
    </submittedName>
</protein>
<dbReference type="Proteomes" id="UP001151760">
    <property type="component" value="Unassembled WGS sequence"/>
</dbReference>
<name>A0ABQ5HX73_9ASTR</name>
<keyword evidence="2" id="KW-1185">Reference proteome</keyword>
<dbReference type="EMBL" id="BQNB010020049">
    <property type="protein sequence ID" value="GJT91777.1"/>
    <property type="molecule type" value="Genomic_DNA"/>
</dbReference>
<sequence length="82" mass="9467">MFETQTSTNEDELSALGIGIDFSETCMTIPCWLELNLRSVRFQDCFFFRDQMKSIGYIPDHDGSNDLQGVWDLLSYEQGMDI</sequence>
<reference evidence="1" key="2">
    <citation type="submission" date="2022-01" db="EMBL/GenBank/DDBJ databases">
        <authorList>
            <person name="Yamashiro T."/>
            <person name="Shiraishi A."/>
            <person name="Satake H."/>
            <person name="Nakayama K."/>
        </authorList>
    </citation>
    <scope>NUCLEOTIDE SEQUENCE</scope>
</reference>